<dbReference type="InterPro" id="IPR004614">
    <property type="entry name" value="P_AcTrfase"/>
</dbReference>
<dbReference type="InterPro" id="IPR042112">
    <property type="entry name" value="P_AcTrfase_dom2"/>
</dbReference>
<proteinExistence type="inferred from homology"/>
<dbReference type="InterPro" id="IPR050500">
    <property type="entry name" value="Phos_Acetyltrans/Butyryltrans"/>
</dbReference>
<evidence type="ECO:0000256" key="9">
    <source>
        <dbReference type="ARBA" id="ARBA00022679"/>
    </source>
</evidence>
<dbReference type="Pfam" id="PF13500">
    <property type="entry name" value="AAA_26"/>
    <property type="match status" value="1"/>
</dbReference>
<dbReference type="Pfam" id="PF01515">
    <property type="entry name" value="PTA_PTB"/>
    <property type="match status" value="1"/>
</dbReference>
<keyword evidence="8 12" id="KW-0963">Cytoplasm</keyword>
<dbReference type="PANTHER" id="PTHR43356">
    <property type="entry name" value="PHOSPHATE ACETYLTRANSFERASE"/>
    <property type="match status" value="1"/>
</dbReference>
<dbReference type="AlphaFoldDB" id="A0A4D6XVV1"/>
<comment type="pathway">
    <text evidence="2 12">Metabolic intermediate biosynthesis; acetyl-CoA biosynthesis; acetyl-CoA from acetate: step 2/2.</text>
</comment>
<evidence type="ECO:0000256" key="10">
    <source>
        <dbReference type="ARBA" id="ARBA00023315"/>
    </source>
</evidence>
<evidence type="ECO:0000259" key="13">
    <source>
        <dbReference type="Pfam" id="PF01515"/>
    </source>
</evidence>
<dbReference type="Gene3D" id="3.40.50.10950">
    <property type="match status" value="1"/>
</dbReference>
<keyword evidence="9 12" id="KW-0808">Transferase</keyword>
<dbReference type="UniPathway" id="UPA00340">
    <property type="reaction ID" value="UER00459"/>
</dbReference>
<evidence type="ECO:0000256" key="11">
    <source>
        <dbReference type="ARBA" id="ARBA00031108"/>
    </source>
</evidence>
<accession>A0A4D6XVV1</accession>
<dbReference type="InterPro" id="IPR042113">
    <property type="entry name" value="P_AcTrfase_dom1"/>
</dbReference>
<dbReference type="GO" id="GO:0008959">
    <property type="term" value="F:phosphate acetyltransferase activity"/>
    <property type="evidence" value="ECO:0007669"/>
    <property type="project" value="UniProtKB-EC"/>
</dbReference>
<dbReference type="InterPro" id="IPR028979">
    <property type="entry name" value="Ser_kin/Pase_Hpr-like_N_sf"/>
</dbReference>
<feature type="domain" description="Phosphate acetyl/butaryl transferase" evidence="13">
    <location>
        <begin position="391"/>
        <end position="703"/>
    </location>
</feature>
<evidence type="ECO:0000256" key="6">
    <source>
        <dbReference type="ARBA" id="ARBA00012707"/>
    </source>
</evidence>
<comment type="function">
    <text evidence="12">Involved in acetate metabolism.</text>
</comment>
<comment type="subunit">
    <text evidence="5">Homohexamer.</text>
</comment>
<dbReference type="SUPFAM" id="SSF75138">
    <property type="entry name" value="HprK N-terminal domain-like"/>
    <property type="match status" value="1"/>
</dbReference>
<sequence>MSRIIMLVPLNENVSLTTITLSIIDFINKRKKNDFFTSLFYFSLVNNSIDKSKIIISKYFSNSVIILKNIDFSNQYFNSTEYHILVNEVIEQCYNKNNVNELILITGINKKQHIDADKINYDISQNINAEVIFIDNLKKYSVEYIDQKENKIKTLLKYNKYKNILGIIFSNVGSPFIHKEYNFLDKINILSHLKKNKSILNIKEHTLLKNRFFSTLACIPWNQCLLIPSVIEIFNFLNASIIRKINVNNFIIKRIIIFDENYKNIIRNNYNNSLFIICSSRIKTFINDFFIRLKLKKNIGILITKAYQFKKNILFLIKYLKNMNIPVFFTNKNTIMILSKLQKFNFNINFYDKIYIIKLLKYVSSYFGDINLNFVKNTISNKRYSPKEFCYHLKMLSKKNIKKIILPESYEPRILKAASISNYLGIAECILLGDSKKIYNIARDNGIYLSKNIEIIEPDLIRDRYISRLLELRKHKGITELSAINQLQDNTILATLILESNEVDGLVSGAINTTANTIRPALQIIKTNTIYSLVSSIFFMLFPQEVFIYGDCAINVDPNAEELAEIAIQSANSAKIFGIEPRIAMLSYSSGYSGNGLQVEKVRNATAIVKSKKPNLMIEGPIQYDAAISKKVSKLKTPNSVIAGSANIFIFPDLNSGNITYKAIQRSLGLICIGPMLQGLRKPVNDLSRGASIEDIVYTIAITSIQS</sequence>
<dbReference type="NCBIfam" id="TIGR00651">
    <property type="entry name" value="pta"/>
    <property type="match status" value="1"/>
</dbReference>
<evidence type="ECO:0000256" key="1">
    <source>
        <dbReference type="ARBA" id="ARBA00004496"/>
    </source>
</evidence>
<organism evidence="14 15">
    <name type="scientific">Buchnera aphidicola</name>
    <name type="common">Aphis nerii</name>
    <dbReference type="NCBI Taxonomy" id="1241835"/>
    <lineage>
        <taxon>Bacteria</taxon>
        <taxon>Pseudomonadati</taxon>
        <taxon>Pseudomonadota</taxon>
        <taxon>Gammaproteobacteria</taxon>
        <taxon>Enterobacterales</taxon>
        <taxon>Erwiniaceae</taxon>
        <taxon>Buchnera</taxon>
    </lineage>
</organism>
<evidence type="ECO:0000256" key="7">
    <source>
        <dbReference type="ARBA" id="ARBA00021528"/>
    </source>
</evidence>
<evidence type="ECO:0000313" key="14">
    <source>
        <dbReference type="EMBL" id="QCI18734.1"/>
    </source>
</evidence>
<dbReference type="Gene3D" id="3.40.50.10750">
    <property type="entry name" value="Isocitrate/Isopropylmalate dehydrogenase-like"/>
    <property type="match status" value="1"/>
</dbReference>
<evidence type="ECO:0000256" key="2">
    <source>
        <dbReference type="ARBA" id="ARBA00004989"/>
    </source>
</evidence>
<evidence type="ECO:0000256" key="3">
    <source>
        <dbReference type="ARBA" id="ARBA00008756"/>
    </source>
</evidence>
<dbReference type="NCBIfam" id="NF004167">
    <property type="entry name" value="PRK05632.1"/>
    <property type="match status" value="1"/>
</dbReference>
<comment type="similarity">
    <text evidence="3 12">In the C-terminal section; belongs to the phosphate acetyltransferase and butyryltransferase family.</text>
</comment>
<comment type="domain">
    <text evidence="12">The N-terminal region seems to be important for proper quaternary structure. The C-terminal region contains the substrate-binding site.</text>
</comment>
<dbReference type="OrthoDB" id="9808984at2"/>
<dbReference type="GO" id="GO:0006085">
    <property type="term" value="P:acetyl-CoA biosynthetic process"/>
    <property type="evidence" value="ECO:0007669"/>
    <property type="project" value="UniProtKB-UniPathway"/>
</dbReference>
<comment type="catalytic activity">
    <reaction evidence="12">
        <text>acetyl-CoA + phosphate = acetyl phosphate + CoA</text>
        <dbReference type="Rhea" id="RHEA:19521"/>
        <dbReference type="ChEBI" id="CHEBI:22191"/>
        <dbReference type="ChEBI" id="CHEBI:43474"/>
        <dbReference type="ChEBI" id="CHEBI:57287"/>
        <dbReference type="ChEBI" id="CHEBI:57288"/>
        <dbReference type="EC" id="2.3.1.8"/>
    </reaction>
</comment>
<gene>
    <name evidence="14" type="ORF">D9V64_00895</name>
</gene>
<evidence type="ECO:0000313" key="15">
    <source>
        <dbReference type="Proteomes" id="UP000298791"/>
    </source>
</evidence>
<dbReference type="Gene3D" id="3.40.1390.20">
    <property type="entry name" value="HprK N-terminal domain-like"/>
    <property type="match status" value="1"/>
</dbReference>
<dbReference type="Proteomes" id="UP000298791">
    <property type="component" value="Chromosome"/>
</dbReference>
<dbReference type="InterPro" id="IPR002505">
    <property type="entry name" value="PTA_PTB"/>
</dbReference>
<keyword evidence="10 12" id="KW-0012">Acyltransferase</keyword>
<dbReference type="RefSeq" id="WP_158366405.1">
    <property type="nucleotide sequence ID" value="NZ_CP034885.1"/>
</dbReference>
<reference evidence="14 15" key="1">
    <citation type="submission" date="2018-12" db="EMBL/GenBank/DDBJ databases">
        <authorList>
            <person name="Chong R.A."/>
        </authorList>
    </citation>
    <scope>NUCLEOTIDE SEQUENCE [LARGE SCALE GENOMIC DNA]</scope>
    <source>
        <strain evidence="14 15">Ane</strain>
    </source>
</reference>
<dbReference type="NCBIfam" id="NF007233">
    <property type="entry name" value="PRK09653.1"/>
    <property type="match status" value="1"/>
</dbReference>
<dbReference type="EC" id="2.3.1.8" evidence="6 12"/>
<evidence type="ECO:0000256" key="12">
    <source>
        <dbReference type="PIRNR" id="PIRNR006107"/>
    </source>
</evidence>
<evidence type="ECO:0000256" key="4">
    <source>
        <dbReference type="ARBA" id="ARBA00009786"/>
    </source>
</evidence>
<dbReference type="InterPro" id="IPR016475">
    <property type="entry name" value="P-Actrans_bac"/>
</dbReference>
<dbReference type="EMBL" id="CP034885">
    <property type="protein sequence ID" value="QCI18734.1"/>
    <property type="molecule type" value="Genomic_DNA"/>
</dbReference>
<dbReference type="GO" id="GO:0005737">
    <property type="term" value="C:cytoplasm"/>
    <property type="evidence" value="ECO:0007669"/>
    <property type="project" value="UniProtKB-SubCell"/>
</dbReference>
<reference evidence="14 15" key="2">
    <citation type="submission" date="2019-05" db="EMBL/GenBank/DDBJ databases">
        <title>Genome evolution of the obligate endosymbiont Buchnera aphidicola.</title>
        <authorList>
            <person name="Moran N.A."/>
        </authorList>
    </citation>
    <scope>NUCLEOTIDE SEQUENCE [LARGE SCALE GENOMIC DNA]</scope>
    <source>
        <strain evidence="14 15">Ane</strain>
    </source>
</reference>
<comment type="similarity">
    <text evidence="4 12">In the N-terminal section; belongs to the CobB/CobQ family.</text>
</comment>
<dbReference type="PIRSF" id="PIRSF006107">
    <property type="entry name" value="PhpActrans_proteobac"/>
    <property type="match status" value="1"/>
</dbReference>
<name>A0A4D6XVV1_9GAMM</name>
<protein>
    <recommendedName>
        <fullName evidence="7 12">Phosphate acetyltransferase</fullName>
        <ecNumber evidence="6 12">2.3.1.8</ecNumber>
    </recommendedName>
    <alternativeName>
        <fullName evidence="11 12">Phosphotransacetylase</fullName>
    </alternativeName>
</protein>
<evidence type="ECO:0000256" key="5">
    <source>
        <dbReference type="ARBA" id="ARBA00011643"/>
    </source>
</evidence>
<comment type="subcellular location">
    <subcellularLocation>
        <location evidence="1 12">Cytoplasm</location>
    </subcellularLocation>
</comment>
<dbReference type="SUPFAM" id="SSF53659">
    <property type="entry name" value="Isocitrate/Isopropylmalate dehydrogenase-like"/>
    <property type="match status" value="1"/>
</dbReference>
<dbReference type="PANTHER" id="PTHR43356:SF3">
    <property type="entry name" value="PHOSPHATE ACETYLTRANSFERASE"/>
    <property type="match status" value="1"/>
</dbReference>
<evidence type="ECO:0000256" key="8">
    <source>
        <dbReference type="ARBA" id="ARBA00022490"/>
    </source>
</evidence>